<dbReference type="EMBL" id="JAVDXU010000006">
    <property type="protein sequence ID" value="MDR7272956.1"/>
    <property type="molecule type" value="Genomic_DNA"/>
</dbReference>
<keyword evidence="8 16" id="KW-0675">Receptor</keyword>
<comment type="similarity">
    <text evidence="2 10 11">Belongs to the TonB-dependent receptor family.</text>
</comment>
<keyword evidence="9 10" id="KW-0998">Cell outer membrane</keyword>
<keyword evidence="5 10" id="KW-0812">Transmembrane</keyword>
<feature type="region of interest" description="Disordered" evidence="12">
    <location>
        <begin position="334"/>
        <end position="361"/>
    </location>
</feature>
<feature type="domain" description="TonB-dependent receptor-like beta-barrel" evidence="14">
    <location>
        <begin position="375"/>
        <end position="867"/>
    </location>
</feature>
<dbReference type="Pfam" id="PF07715">
    <property type="entry name" value="Plug"/>
    <property type="match status" value="1"/>
</dbReference>
<dbReference type="Gene3D" id="2.170.130.10">
    <property type="entry name" value="TonB-dependent receptor, plug domain"/>
    <property type="match status" value="1"/>
</dbReference>
<dbReference type="InterPro" id="IPR012910">
    <property type="entry name" value="Plug_dom"/>
</dbReference>
<dbReference type="CDD" id="cd01347">
    <property type="entry name" value="ligand_gated_channel"/>
    <property type="match status" value="1"/>
</dbReference>
<evidence type="ECO:0000259" key="14">
    <source>
        <dbReference type="Pfam" id="PF00593"/>
    </source>
</evidence>
<evidence type="ECO:0000256" key="1">
    <source>
        <dbReference type="ARBA" id="ARBA00004571"/>
    </source>
</evidence>
<evidence type="ECO:0000259" key="15">
    <source>
        <dbReference type="Pfam" id="PF07715"/>
    </source>
</evidence>
<proteinExistence type="inferred from homology"/>
<keyword evidence="13" id="KW-0732">Signal</keyword>
<feature type="domain" description="TonB-dependent receptor plug" evidence="15">
    <location>
        <begin position="48"/>
        <end position="157"/>
    </location>
</feature>
<evidence type="ECO:0000256" key="8">
    <source>
        <dbReference type="ARBA" id="ARBA00023170"/>
    </source>
</evidence>
<feature type="chain" id="PRO_5046314593" evidence="13">
    <location>
        <begin position="25"/>
        <end position="905"/>
    </location>
</feature>
<accession>A0ABU1YVP6</accession>
<dbReference type="PANTHER" id="PTHR47234:SF2">
    <property type="entry name" value="TONB-DEPENDENT RECEPTOR"/>
    <property type="match status" value="1"/>
</dbReference>
<evidence type="ECO:0000256" key="9">
    <source>
        <dbReference type="ARBA" id="ARBA00023237"/>
    </source>
</evidence>
<evidence type="ECO:0000256" key="7">
    <source>
        <dbReference type="ARBA" id="ARBA00023136"/>
    </source>
</evidence>
<evidence type="ECO:0000256" key="6">
    <source>
        <dbReference type="ARBA" id="ARBA00023077"/>
    </source>
</evidence>
<dbReference type="RefSeq" id="WP_310272819.1">
    <property type="nucleotide sequence ID" value="NZ_JAVDXU010000006.1"/>
</dbReference>
<dbReference type="SUPFAM" id="SSF56935">
    <property type="entry name" value="Porins"/>
    <property type="match status" value="1"/>
</dbReference>
<dbReference type="InterPro" id="IPR036942">
    <property type="entry name" value="Beta-barrel_TonB_sf"/>
</dbReference>
<evidence type="ECO:0000256" key="13">
    <source>
        <dbReference type="SAM" id="SignalP"/>
    </source>
</evidence>
<dbReference type="PANTHER" id="PTHR47234">
    <property type="match status" value="1"/>
</dbReference>
<name>A0ABU1YVP6_ROSSA</name>
<keyword evidence="17" id="KW-1185">Reference proteome</keyword>
<evidence type="ECO:0000256" key="2">
    <source>
        <dbReference type="ARBA" id="ARBA00009810"/>
    </source>
</evidence>
<evidence type="ECO:0000256" key="12">
    <source>
        <dbReference type="SAM" id="MobiDB-lite"/>
    </source>
</evidence>
<organism evidence="16 17">
    <name type="scientific">Roseateles saccharophilus</name>
    <name type="common">Pseudomonas saccharophila</name>
    <dbReference type="NCBI Taxonomy" id="304"/>
    <lineage>
        <taxon>Bacteria</taxon>
        <taxon>Pseudomonadati</taxon>
        <taxon>Pseudomonadota</taxon>
        <taxon>Betaproteobacteria</taxon>
        <taxon>Burkholderiales</taxon>
        <taxon>Sphaerotilaceae</taxon>
        <taxon>Roseateles</taxon>
    </lineage>
</organism>
<dbReference type="Pfam" id="PF00593">
    <property type="entry name" value="TonB_dep_Rec_b-barrel"/>
    <property type="match status" value="1"/>
</dbReference>
<evidence type="ECO:0000313" key="16">
    <source>
        <dbReference type="EMBL" id="MDR7272956.1"/>
    </source>
</evidence>
<sequence length="905" mass="97098">MFKRHVVSAAALASLAAVTQPAFAQQTLERVEITGSAIRRSVTDEGALPITVVKVDDLRQQGVTSVEGILDLLSASQSSTPSTNSIGSGTGGAAYANLRALGSNKTLVLLNGRRMTSFAFDANAVDLNSIPFAVIERVEVLRDGASAVYGTDAIGGVINFITKSNFRGGQITAEMTKPRKDGGDKEGGSVIFGFGDLDKDKFNFWGSFDTRRQQRVRALDRDFAKTGIIPSRGVNGNSGTTFPGNFTGQFIVPVSANFPNGRESRSFNPTAPNCAAPLSLVNPTNPNACVFDFSSTIDIIPDVKQNTIAGRVGLKLAEDHVLTLEGLATENKNTSRVAPDPVSGITINPGNPAYPTGVPNLDTTKPINVGWRMVPAGPRTNESNSTAKRVVADLSGVISSWDYRLGAMLSRSTGNDAAVDGYVSAPFVRQQVAAGNLNPFRDATPTELGVIAQAKRKGVFGFATGETHGVDIRASRDLFALPGGNAAVALAAEVRKEKYRFDTNDDVVTNIPSAGRSVNHKGGDRNVKAYGAELLLPVWKNVEVQVALRTDDYSDAGKTTNPKVGIRFQPIKEVVLRGSYNTGFRAPGLDDLYAPQTVTFSSGAKNDPLLCDANGKAIGSLGGVQSRDCGLQPQVQNGGNANLKPEKSKTVTVGVAIEPMKDLTFSIDYWNIKLRDQINVLPLDTIIADPTRYAANFVRCNTLPLAVQNTLNRCSGLDNNSPAIGYIIQTNDNIGKIQTNGFDLTAGYNMKLGGMGSLALAYDGTYVRSYKYQTNPSDPFKENVGIYSDGNPVFKWKHNLSAAWALENFGARMSLRHQSGYRDQNDPSTVVGGASFYGNVESYTLVDLSASYKFNKMTSLTIGVKNLFDKDPPFSNQSNRSQRGYDPRYTDPLGRALFVRAAYGF</sequence>
<comment type="subcellular location">
    <subcellularLocation>
        <location evidence="1 10">Cell outer membrane</location>
        <topology evidence="1 10">Multi-pass membrane protein</topology>
    </subcellularLocation>
</comment>
<evidence type="ECO:0000256" key="10">
    <source>
        <dbReference type="PROSITE-ProRule" id="PRU01360"/>
    </source>
</evidence>
<comment type="caution">
    <text evidence="16">The sequence shown here is derived from an EMBL/GenBank/DDBJ whole genome shotgun (WGS) entry which is preliminary data.</text>
</comment>
<evidence type="ECO:0000256" key="11">
    <source>
        <dbReference type="RuleBase" id="RU003357"/>
    </source>
</evidence>
<protein>
    <submittedName>
        <fullName evidence="16">Iron complex outermembrane receptor protein</fullName>
    </submittedName>
</protein>
<keyword evidence="6 11" id="KW-0798">TonB box</keyword>
<dbReference type="InterPro" id="IPR037066">
    <property type="entry name" value="Plug_dom_sf"/>
</dbReference>
<keyword evidence="4 10" id="KW-1134">Transmembrane beta strand</keyword>
<dbReference type="InterPro" id="IPR000531">
    <property type="entry name" value="Beta-barrel_TonB"/>
</dbReference>
<evidence type="ECO:0000256" key="3">
    <source>
        <dbReference type="ARBA" id="ARBA00022448"/>
    </source>
</evidence>
<evidence type="ECO:0000313" key="17">
    <source>
        <dbReference type="Proteomes" id="UP001180453"/>
    </source>
</evidence>
<reference evidence="16 17" key="1">
    <citation type="submission" date="2023-07" db="EMBL/GenBank/DDBJ databases">
        <title>Sorghum-associated microbial communities from plants grown in Nebraska, USA.</title>
        <authorList>
            <person name="Schachtman D."/>
        </authorList>
    </citation>
    <scope>NUCLEOTIDE SEQUENCE [LARGE SCALE GENOMIC DNA]</scope>
    <source>
        <strain evidence="16 17">BE314</strain>
    </source>
</reference>
<gene>
    <name evidence="16" type="ORF">J2X20_005641</name>
</gene>
<keyword evidence="3 10" id="KW-0813">Transport</keyword>
<keyword evidence="7 10" id="KW-0472">Membrane</keyword>
<dbReference type="InterPro" id="IPR039426">
    <property type="entry name" value="TonB-dep_rcpt-like"/>
</dbReference>
<dbReference type="Proteomes" id="UP001180453">
    <property type="component" value="Unassembled WGS sequence"/>
</dbReference>
<evidence type="ECO:0000256" key="4">
    <source>
        <dbReference type="ARBA" id="ARBA00022452"/>
    </source>
</evidence>
<dbReference type="PROSITE" id="PS52016">
    <property type="entry name" value="TONB_DEPENDENT_REC_3"/>
    <property type="match status" value="1"/>
</dbReference>
<dbReference type="Gene3D" id="2.40.170.20">
    <property type="entry name" value="TonB-dependent receptor, beta-barrel domain"/>
    <property type="match status" value="1"/>
</dbReference>
<feature type="signal peptide" evidence="13">
    <location>
        <begin position="1"/>
        <end position="24"/>
    </location>
</feature>
<evidence type="ECO:0000256" key="5">
    <source>
        <dbReference type="ARBA" id="ARBA00022692"/>
    </source>
</evidence>